<gene>
    <name evidence="1" type="ORF">FOL47_011124</name>
</gene>
<sequence length="167" mass="18106">MVLKENIRAPKWYSEVIDSVTESHSSMTFNQLRKLAEAFLSAGTGTGHIFRPSKVFGGQRPLILGQRLAANFGQGFPERDEFSGQVGYVTGRSPLEAANFGQGLLERDVFSGQVGYVTGRSPLEAANFGQGLLERDVFSGQVGDFTGQHNFDEGITGQTVLRSESSV</sequence>
<proteinExistence type="predicted"/>
<comment type="caution">
    <text evidence="1">The sequence shown here is derived from an EMBL/GenBank/DDBJ whole genome shotgun (WGS) entry which is preliminary data.</text>
</comment>
<name>A0A7J6MN72_PERCH</name>
<dbReference type="Proteomes" id="UP000591131">
    <property type="component" value="Unassembled WGS sequence"/>
</dbReference>
<accession>A0A7J6MN72</accession>
<reference evidence="1 2" key="1">
    <citation type="submission" date="2020-04" db="EMBL/GenBank/DDBJ databases">
        <title>Perkinsus chesapeaki whole genome sequence.</title>
        <authorList>
            <person name="Bogema D.R."/>
        </authorList>
    </citation>
    <scope>NUCLEOTIDE SEQUENCE [LARGE SCALE GENOMIC DNA]</scope>
    <source>
        <strain evidence="1">ATCC PRA-425</strain>
    </source>
</reference>
<organism evidence="1 2">
    <name type="scientific">Perkinsus chesapeaki</name>
    <name type="common">Clam parasite</name>
    <name type="synonym">Perkinsus andrewsi</name>
    <dbReference type="NCBI Taxonomy" id="330153"/>
    <lineage>
        <taxon>Eukaryota</taxon>
        <taxon>Sar</taxon>
        <taxon>Alveolata</taxon>
        <taxon>Perkinsozoa</taxon>
        <taxon>Perkinsea</taxon>
        <taxon>Perkinsida</taxon>
        <taxon>Perkinsidae</taxon>
        <taxon>Perkinsus</taxon>
    </lineage>
</organism>
<evidence type="ECO:0000313" key="1">
    <source>
        <dbReference type="EMBL" id="KAF4673022.1"/>
    </source>
</evidence>
<dbReference type="EMBL" id="JAAPAO010000093">
    <property type="protein sequence ID" value="KAF4673022.1"/>
    <property type="molecule type" value="Genomic_DNA"/>
</dbReference>
<protein>
    <submittedName>
        <fullName evidence="1">Uncharacterized protein</fullName>
    </submittedName>
</protein>
<keyword evidence="2" id="KW-1185">Reference proteome</keyword>
<dbReference type="AlphaFoldDB" id="A0A7J6MN72"/>
<evidence type="ECO:0000313" key="2">
    <source>
        <dbReference type="Proteomes" id="UP000591131"/>
    </source>
</evidence>